<feature type="transmembrane region" description="Helical" evidence="1">
    <location>
        <begin position="53"/>
        <end position="71"/>
    </location>
</feature>
<gene>
    <name evidence="2" type="ORF">RLOC_00011915</name>
</gene>
<name>A0A218VE39_9PASE</name>
<dbReference type="EMBL" id="MUZQ01000007">
    <property type="protein sequence ID" value="OWK63980.1"/>
    <property type="molecule type" value="Genomic_DNA"/>
</dbReference>
<evidence type="ECO:0000313" key="2">
    <source>
        <dbReference type="EMBL" id="OWK63980.1"/>
    </source>
</evidence>
<proteinExistence type="predicted"/>
<dbReference type="AlphaFoldDB" id="A0A218VE39"/>
<dbReference type="Proteomes" id="UP000197619">
    <property type="component" value="Unassembled WGS sequence"/>
</dbReference>
<keyword evidence="1" id="KW-0472">Membrane</keyword>
<comment type="caution">
    <text evidence="2">The sequence shown here is derived from an EMBL/GenBank/DDBJ whole genome shotgun (WGS) entry which is preliminary data.</text>
</comment>
<evidence type="ECO:0000256" key="1">
    <source>
        <dbReference type="SAM" id="Phobius"/>
    </source>
</evidence>
<reference evidence="2 3" key="1">
    <citation type="submission" date="2017-05" db="EMBL/GenBank/DDBJ databases">
        <title>Genome of assembly of the Bengalese finch, Lonchura striata domestica.</title>
        <authorList>
            <person name="Colquitt B.M."/>
            <person name="Brainard M.S."/>
        </authorList>
    </citation>
    <scope>NUCLEOTIDE SEQUENCE [LARGE SCALE GENOMIC DNA]</scope>
    <source>
        <strain evidence="2">White83orange57</strain>
    </source>
</reference>
<feature type="transmembrane region" description="Helical" evidence="1">
    <location>
        <begin position="91"/>
        <end position="112"/>
    </location>
</feature>
<accession>A0A218VE39</accession>
<organism evidence="2 3">
    <name type="scientific">Lonchura striata</name>
    <name type="common">white-rumped munia</name>
    <dbReference type="NCBI Taxonomy" id="40157"/>
    <lineage>
        <taxon>Eukaryota</taxon>
        <taxon>Metazoa</taxon>
        <taxon>Chordata</taxon>
        <taxon>Craniata</taxon>
        <taxon>Vertebrata</taxon>
        <taxon>Euteleostomi</taxon>
        <taxon>Archelosauria</taxon>
        <taxon>Archosauria</taxon>
        <taxon>Dinosauria</taxon>
        <taxon>Saurischia</taxon>
        <taxon>Theropoda</taxon>
        <taxon>Coelurosauria</taxon>
        <taxon>Aves</taxon>
        <taxon>Neognathae</taxon>
        <taxon>Neoaves</taxon>
        <taxon>Telluraves</taxon>
        <taxon>Australaves</taxon>
        <taxon>Passeriformes</taxon>
        <taxon>Passeroidea</taxon>
        <taxon>Estrildidae</taxon>
        <taxon>Estrildinae</taxon>
        <taxon>Lonchura</taxon>
    </lineage>
</organism>
<keyword evidence="1" id="KW-1133">Transmembrane helix</keyword>
<evidence type="ECO:0000313" key="3">
    <source>
        <dbReference type="Proteomes" id="UP000197619"/>
    </source>
</evidence>
<protein>
    <submittedName>
        <fullName evidence="2">Uncharacterized protein</fullName>
    </submittedName>
</protein>
<sequence>MLAVDNHQTNTCLTIMSVLKLLFFSCCSKIKYPKPVMLRHLFQGCSTQSGYKILNHLGDFHLFFFFFFFFLKKNGIYALSSGRTNVLCAGARITAVDHLMHIFCGLFLVYFFPL</sequence>
<keyword evidence="3" id="KW-1185">Reference proteome</keyword>
<keyword evidence="1" id="KW-0812">Transmembrane</keyword>